<dbReference type="GO" id="GO:0005524">
    <property type="term" value="F:ATP binding"/>
    <property type="evidence" value="ECO:0007669"/>
    <property type="project" value="UniProtKB-KW"/>
</dbReference>
<evidence type="ECO:0000256" key="2">
    <source>
        <dbReference type="ARBA" id="ARBA00008887"/>
    </source>
</evidence>
<dbReference type="PANTHER" id="PTHR22878">
    <property type="entry name" value="DYNEIN HEAVY CHAIN 6, AXONEMAL-LIKE-RELATED"/>
    <property type="match status" value="1"/>
</dbReference>
<feature type="domain" description="Dynein heavy chain linker" evidence="15">
    <location>
        <begin position="654"/>
        <end position="857"/>
    </location>
</feature>
<keyword evidence="8" id="KW-0243">Dynein</keyword>
<dbReference type="GO" id="GO:0030286">
    <property type="term" value="C:dynein complex"/>
    <property type="evidence" value="ECO:0007669"/>
    <property type="project" value="UniProtKB-KW"/>
</dbReference>
<dbReference type="GO" id="GO:0005930">
    <property type="term" value="C:axoneme"/>
    <property type="evidence" value="ECO:0007669"/>
    <property type="project" value="UniProtKB-SubCell"/>
</dbReference>
<dbReference type="Gene3D" id="1.10.287.2620">
    <property type="match status" value="1"/>
</dbReference>
<dbReference type="GeneID" id="108632413"/>
<evidence type="ECO:0000256" key="5">
    <source>
        <dbReference type="ARBA" id="ARBA00022737"/>
    </source>
</evidence>
<name>A0AAJ7SC97_9HYME</name>
<dbReference type="GO" id="GO:0051959">
    <property type="term" value="F:dynein light intermediate chain binding"/>
    <property type="evidence" value="ECO:0007669"/>
    <property type="project" value="InterPro"/>
</dbReference>
<gene>
    <name evidence="19" type="primary">LOC108632413</name>
</gene>
<accession>A0AAJ7SC97</accession>
<dbReference type="Gene3D" id="1.20.140.100">
    <property type="entry name" value="Dynein heavy chain, N-terminal domain 2"/>
    <property type="match status" value="1"/>
</dbReference>
<evidence type="ECO:0000256" key="11">
    <source>
        <dbReference type="ARBA" id="ARBA00023175"/>
    </source>
</evidence>
<dbReference type="InterPro" id="IPR026983">
    <property type="entry name" value="DHC"/>
</dbReference>
<comment type="subcellular location">
    <subcellularLocation>
        <location evidence="1">Cytoplasm</location>
        <location evidence="1">Cytoskeleton</location>
        <location evidence="1">Cilium axoneme</location>
    </subcellularLocation>
</comment>
<dbReference type="InterPro" id="IPR013602">
    <property type="entry name" value="Dynein_heavy_linker"/>
</dbReference>
<feature type="coiled-coil region" evidence="14">
    <location>
        <begin position="577"/>
        <end position="637"/>
    </location>
</feature>
<keyword evidence="3" id="KW-0963">Cytoplasm</keyword>
<keyword evidence="10" id="KW-0969">Cilium</keyword>
<evidence type="ECO:0000256" key="14">
    <source>
        <dbReference type="SAM" id="Coils"/>
    </source>
</evidence>
<dbReference type="InterPro" id="IPR042222">
    <property type="entry name" value="Dynein_2_N"/>
</dbReference>
<dbReference type="FunFam" id="1.10.287.2620:FF:000002">
    <property type="entry name" value="Dynein heavy chain 2, axonemal"/>
    <property type="match status" value="1"/>
</dbReference>
<dbReference type="InterPro" id="IPR024317">
    <property type="entry name" value="Dynein_heavy_chain_D4_dom"/>
</dbReference>
<evidence type="ECO:0000256" key="6">
    <source>
        <dbReference type="ARBA" id="ARBA00022741"/>
    </source>
</evidence>
<proteinExistence type="inferred from homology"/>
<dbReference type="InterPro" id="IPR035699">
    <property type="entry name" value="AAA_6"/>
</dbReference>
<dbReference type="Pfam" id="PF12774">
    <property type="entry name" value="AAA_6"/>
    <property type="match status" value="1"/>
</dbReference>
<feature type="domain" description="Dynein heavy chain AAA module D4" evidence="17">
    <location>
        <begin position="1375"/>
        <end position="1566"/>
    </location>
</feature>
<dbReference type="GO" id="GO:0045505">
    <property type="term" value="F:dynein intermediate chain binding"/>
    <property type="evidence" value="ECO:0007669"/>
    <property type="project" value="InterPro"/>
</dbReference>
<evidence type="ECO:0000256" key="10">
    <source>
        <dbReference type="ARBA" id="ARBA00023069"/>
    </source>
</evidence>
<dbReference type="Gene3D" id="1.20.58.1120">
    <property type="match status" value="1"/>
</dbReference>
<keyword evidence="5" id="KW-0677">Repeat</keyword>
<keyword evidence="6" id="KW-0547">Nucleotide-binding</keyword>
<evidence type="ECO:0000313" key="19">
    <source>
        <dbReference type="RefSeq" id="XP_026675453.1"/>
    </source>
</evidence>
<dbReference type="Gene3D" id="1.20.920.60">
    <property type="match status" value="1"/>
</dbReference>
<comment type="similarity">
    <text evidence="2">Belongs to the dynein heavy chain family.</text>
</comment>
<dbReference type="GO" id="GO:0007018">
    <property type="term" value="P:microtubule-based movement"/>
    <property type="evidence" value="ECO:0007669"/>
    <property type="project" value="InterPro"/>
</dbReference>
<evidence type="ECO:0000313" key="18">
    <source>
        <dbReference type="Proteomes" id="UP000694925"/>
    </source>
</evidence>
<dbReference type="Gene3D" id="3.40.50.300">
    <property type="entry name" value="P-loop containing nucleotide triphosphate hydrolases"/>
    <property type="match status" value="3"/>
</dbReference>
<keyword evidence="4" id="KW-0493">Microtubule</keyword>
<evidence type="ECO:0000256" key="4">
    <source>
        <dbReference type="ARBA" id="ARBA00022701"/>
    </source>
</evidence>
<dbReference type="Pfam" id="PF12780">
    <property type="entry name" value="AAA_8"/>
    <property type="match status" value="1"/>
</dbReference>
<dbReference type="RefSeq" id="XP_026675453.1">
    <property type="nucleotide sequence ID" value="XM_026819652.1"/>
</dbReference>
<evidence type="ECO:0000256" key="1">
    <source>
        <dbReference type="ARBA" id="ARBA00004430"/>
    </source>
</evidence>
<sequence length="1649" mass="190929">MYKYLELCQERENFRARLIDLIKKKKQKDEEKAFQRIGKCMRELGEGDGGLFVEGDEDVLRYYYYLTRGIDDTYVGTMHPDLLENILKRVPSKWQKKFHEVLKHLIEEVKEEYVLNIKKSVIEFVVGNKAYSALHQLVADEEGKQFKGVQFSREHKLNHEMKILKLEKRVLLYCPLIRRIVDCWHQEYGRSKLIDEQELLACETSYSLAIFERTIVKMCSKTKEELMKHWVPKVQSLLTMASERGEVPPTSDVARCRRFFNCLGFIMENQLRKVCLRAMEKYIDFLCHKSRTCCGFDIKVTVRNAIVTFDPPFNVFVETFSTLLNLLRDAVSLVPRVETLLNFEHLVPERRLLQPFFSEQRMARRISEITRLIEEEKVNPIMQLEEFEKYAYFIDDTEKERIKEFLKNDTSQHFDNYRDLIKYYDHLGRFIKVEHHRTYYAGFFVVHRKDILDYISATAFAIKDALISKMINEYQQKSRAVGNDYQKIVDRALSVPANTKELVELRKFIQTTEKETVIELRQRLREIIKYIVTLSDYQVPNPVEIKINNFAFQWFDKLPEIFEQHKEIDASKIVEFQKVLKKRIEQFERDLDVYARQCDELQYWGNIDEIFRYKKKAERLENKLIAAMDIIDDFNEEEILFGWEETQYPLRKATADKLAPYKKLYDAACDFLTNYETWMNAMIGTHDPEDIDTDTGTAYRTVFRLERSIQEPIAKKLAEVVRIKIEEFKEHMPVITTLGNPNLKSRHWEQVSELVGFPIKVDATMTLAKILDYGLLDYVSKFEAISESATKEGSLEKALVRMHQDWADVAFTVNSYRDTGTYIIASIDDIQLLLDDHVIKAQTMKNSLYIKPFEKETLTVPGPRLSGPQVYCFVIPCNILFYLISFTSFQDDDMWTTMINTSLKYAYEYLGNTSRLVITPLTDRCYRTLFSALSLHLGGAPEGPAGTGKTETTKDLAKAVAKQCVVFNCSDGLDYIALGKFFKGLASTGAWSCFDEFNRIDLEVLSVVAQQILTIQRAINAGKQRLEFEGTDISLDPTCAVFITMNPGYAGRSELPDKTSNVLRAVTYLMDCFLNDYRDEKAVKDMDELDLRAQIEGSFFFSCIWGLGGVLSVKSRERYSLLFRGFLEKTFPAELMEEFQLPEPIQPPSKPYIFIMPKHGSVFDYRFIKEGKGKWRLWSDELMDSPPIPRDIPVNQIIVPTVETIRYTALFRLLVSNEKPVLFVGPTGTGKSVYVVDFLLKKNNPDVNKPLIINFSAQTTANQTQDTIMGKLDRRRKGVYGAPIGKRWIIFVDDLSMPLKEVYGAQPPIELLRQWLDHGEWSKPITEQELRNLVFCDFADTKGDRLYQETADLEQLREIVETYLAEYNSMTKKPMNLVLFRFAIEHLSRISRIIKQPRSHALLVGVGGTGRQSLTRLASHICDYDVFQVEVTQQYGVHAWHEDVKVILRRATATELHSTFLFCDTQIKQESFLEDISNLLNSGEIPNIFTAEELGEICEQMRQIDRQRDRSVQTDGSAVALFNLFVQITREQLHIVIVMSPIGNNFRNRIRKFPALVNCCTIDWLQVSSTELTIYFFKQVYAEEAAAIKAECDRDLAAAMPILKRAESALGTLTTADIAVVKAMKKPPQGVRLILESVCVLKVERPILL</sequence>
<evidence type="ECO:0000256" key="7">
    <source>
        <dbReference type="ARBA" id="ARBA00022840"/>
    </source>
</evidence>
<keyword evidence="7" id="KW-0067">ATP-binding</keyword>
<evidence type="ECO:0000256" key="3">
    <source>
        <dbReference type="ARBA" id="ARBA00022490"/>
    </source>
</evidence>
<evidence type="ECO:0000259" key="16">
    <source>
        <dbReference type="Pfam" id="PF12774"/>
    </source>
</evidence>
<organism evidence="18 19">
    <name type="scientific">Ceratina calcarata</name>
    <dbReference type="NCBI Taxonomy" id="156304"/>
    <lineage>
        <taxon>Eukaryota</taxon>
        <taxon>Metazoa</taxon>
        <taxon>Ecdysozoa</taxon>
        <taxon>Arthropoda</taxon>
        <taxon>Hexapoda</taxon>
        <taxon>Insecta</taxon>
        <taxon>Pterygota</taxon>
        <taxon>Neoptera</taxon>
        <taxon>Endopterygota</taxon>
        <taxon>Hymenoptera</taxon>
        <taxon>Apocrita</taxon>
        <taxon>Aculeata</taxon>
        <taxon>Apoidea</taxon>
        <taxon>Anthophila</taxon>
        <taxon>Apidae</taxon>
        <taxon>Ceratina</taxon>
        <taxon>Zadontomerus</taxon>
    </lineage>
</organism>
<keyword evidence="11" id="KW-0505">Motor protein</keyword>
<keyword evidence="13" id="KW-0966">Cell projection</keyword>
<evidence type="ECO:0000256" key="13">
    <source>
        <dbReference type="ARBA" id="ARBA00023273"/>
    </source>
</evidence>
<protein>
    <submittedName>
        <fullName evidence="19">Dynein heavy chain 7, axonemal-like</fullName>
    </submittedName>
</protein>
<evidence type="ECO:0000256" key="8">
    <source>
        <dbReference type="ARBA" id="ARBA00023017"/>
    </source>
</evidence>
<dbReference type="KEGG" id="ccal:108632413"/>
<reference evidence="19" key="1">
    <citation type="submission" date="2025-08" db="UniProtKB">
        <authorList>
            <consortium name="RefSeq"/>
        </authorList>
    </citation>
    <scope>IDENTIFICATION</scope>
    <source>
        <tissue evidence="19">Whole body</tissue>
    </source>
</reference>
<dbReference type="SUPFAM" id="SSF52540">
    <property type="entry name" value="P-loop containing nucleoside triphosphate hydrolases"/>
    <property type="match status" value="3"/>
</dbReference>
<dbReference type="PANTHER" id="PTHR22878:SF66">
    <property type="entry name" value="DYNEIN AXONEMAL HEAVY CHAIN 7"/>
    <property type="match status" value="1"/>
</dbReference>
<keyword evidence="18" id="KW-1185">Reference proteome</keyword>
<dbReference type="Pfam" id="PF08393">
    <property type="entry name" value="DHC_N2"/>
    <property type="match status" value="1"/>
</dbReference>
<keyword evidence="9 14" id="KW-0175">Coiled coil</keyword>
<feature type="domain" description="Dynein heavy chain hydrolytic ATP-binding dynein motor region" evidence="16">
    <location>
        <begin position="905"/>
        <end position="1068"/>
    </location>
</feature>
<dbReference type="Pfam" id="PF12775">
    <property type="entry name" value="AAA_7"/>
    <property type="match status" value="1"/>
</dbReference>
<keyword evidence="12" id="KW-0206">Cytoskeleton</keyword>
<evidence type="ECO:0000259" key="15">
    <source>
        <dbReference type="Pfam" id="PF08393"/>
    </source>
</evidence>
<evidence type="ECO:0000256" key="9">
    <source>
        <dbReference type="ARBA" id="ARBA00023054"/>
    </source>
</evidence>
<dbReference type="GO" id="GO:0005874">
    <property type="term" value="C:microtubule"/>
    <property type="evidence" value="ECO:0007669"/>
    <property type="project" value="UniProtKB-KW"/>
</dbReference>
<dbReference type="InterPro" id="IPR027417">
    <property type="entry name" value="P-loop_NTPase"/>
</dbReference>
<dbReference type="FunFam" id="3.40.50.300:FF:000044">
    <property type="entry name" value="Dynein heavy chain 5, axonemal"/>
    <property type="match status" value="1"/>
</dbReference>
<dbReference type="Proteomes" id="UP000694925">
    <property type="component" value="Unplaced"/>
</dbReference>
<evidence type="ECO:0000256" key="12">
    <source>
        <dbReference type="ARBA" id="ARBA00023212"/>
    </source>
</evidence>
<dbReference type="FunFam" id="3.40.50.300:FF:002141">
    <property type="entry name" value="Dynein heavy chain"/>
    <property type="match status" value="1"/>
</dbReference>
<evidence type="ECO:0000259" key="17">
    <source>
        <dbReference type="Pfam" id="PF12780"/>
    </source>
</evidence>